<dbReference type="InterPro" id="IPR014839">
    <property type="entry name" value="Crt10"/>
</dbReference>
<gene>
    <name evidence="2" type="ORF">HYALB_00001356</name>
</gene>
<dbReference type="EMBL" id="CAJVRM010000057">
    <property type="protein sequence ID" value="CAG8972936.1"/>
    <property type="molecule type" value="Genomic_DNA"/>
</dbReference>
<feature type="compositionally biased region" description="Acidic residues" evidence="1">
    <location>
        <begin position="8"/>
        <end position="17"/>
    </location>
</feature>
<evidence type="ECO:0000313" key="2">
    <source>
        <dbReference type="EMBL" id="CAG8972936.1"/>
    </source>
</evidence>
<organism evidence="2 3">
    <name type="scientific">Hymenoscyphus albidus</name>
    <dbReference type="NCBI Taxonomy" id="595503"/>
    <lineage>
        <taxon>Eukaryota</taxon>
        <taxon>Fungi</taxon>
        <taxon>Dikarya</taxon>
        <taxon>Ascomycota</taxon>
        <taxon>Pezizomycotina</taxon>
        <taxon>Leotiomycetes</taxon>
        <taxon>Helotiales</taxon>
        <taxon>Helotiaceae</taxon>
        <taxon>Hymenoscyphus</taxon>
    </lineage>
</organism>
<dbReference type="AlphaFoldDB" id="A0A9N9LK07"/>
<reference evidence="2" key="1">
    <citation type="submission" date="2021-07" db="EMBL/GenBank/DDBJ databases">
        <authorList>
            <person name="Durling M."/>
        </authorList>
    </citation>
    <scope>NUCLEOTIDE SEQUENCE</scope>
</reference>
<keyword evidence="3" id="KW-1185">Reference proteome</keyword>
<dbReference type="OrthoDB" id="5591786at2759"/>
<dbReference type="Pfam" id="PF08728">
    <property type="entry name" value="CRT10"/>
    <property type="match status" value="1"/>
</dbReference>
<evidence type="ECO:0000313" key="3">
    <source>
        <dbReference type="Proteomes" id="UP000701801"/>
    </source>
</evidence>
<evidence type="ECO:0000256" key="1">
    <source>
        <dbReference type="SAM" id="MobiDB-lite"/>
    </source>
</evidence>
<protein>
    <submittedName>
        <fullName evidence="2">Uncharacterized protein</fullName>
    </submittedName>
</protein>
<feature type="compositionally biased region" description="Acidic residues" evidence="1">
    <location>
        <begin position="394"/>
        <end position="407"/>
    </location>
</feature>
<accession>A0A9N9LK07</accession>
<sequence length="671" mass="74821">MDNQTQEEVGEMQDEEAMYPPKRNFKEVDIGAFNRQYSKERFPPKAGSPPERPATARWRLNLCALSQRFNLYFVVCGDEIHVTTPKNVKHKLPGQPDARISIPQTVGEGMTEGHIDQEHPHYANHIICGDLGTEEIILLSCDDGDVVAFYTFAIYNRVKALGRTLGESPVLDIKPLFHSNVGISAWGLAIHQKSRLIAVSTNSHEVQLFGFATQSKSPLYGEGGVYVETQLSSELFEDLGPISPLSADDQRYNGYRFVYQMGQRANNIPSITFVSNEDGDAELILASDIVGHLWQVKLWGTRRQDRAELLSGTGPYDGEWGWCVLVLPIDSFKCEPTPLKAFGIVDLVNAMTFMGDDQRVFVYVNESVYRIIDQTTGIRKNVPGMFPVEKLPADDSDIEHDHDEEETTMPIRSPTPYPSTRVEEIGLKVKEDDLTRKNEIFRYMVNVLPSGTTEDGSFETFIQDAKLRILGEPFELPKTDAQLTEPDHTPEGLEASKKRLPNGCAILRTYNRAIELIPPVPGIPNTIFTSVLQHPLGPRPPRPAHLERSHRLNMYAFIPELSLVVVASQAGEAVVISLTKLPRGFSKWGEVCLFRVEYYLPFIRHLAPPGQRRPLLGVAASRVPVAGGFGGMGGLGEGGSGERWRILMHFEDHGVVSYEVWRGAGSNVMLV</sequence>
<comment type="caution">
    <text evidence="2">The sequence shown here is derived from an EMBL/GenBank/DDBJ whole genome shotgun (WGS) entry which is preliminary data.</text>
</comment>
<feature type="region of interest" description="Disordered" evidence="1">
    <location>
        <begin position="391"/>
        <end position="417"/>
    </location>
</feature>
<name>A0A9N9LK07_9HELO</name>
<proteinExistence type="predicted"/>
<feature type="region of interest" description="Disordered" evidence="1">
    <location>
        <begin position="1"/>
        <end position="25"/>
    </location>
</feature>
<dbReference type="Proteomes" id="UP000701801">
    <property type="component" value="Unassembled WGS sequence"/>
</dbReference>